<evidence type="ECO:0000256" key="10">
    <source>
        <dbReference type="SAM" id="Phobius"/>
    </source>
</evidence>
<dbReference type="Pfam" id="PF13367">
    <property type="entry name" value="PrsW-protease"/>
    <property type="match status" value="1"/>
</dbReference>
<feature type="transmembrane region" description="Helical" evidence="10">
    <location>
        <begin position="137"/>
        <end position="159"/>
    </location>
</feature>
<dbReference type="EMBL" id="CP058649">
    <property type="protein sequence ID" value="QUI21704.1"/>
    <property type="molecule type" value="Genomic_DNA"/>
</dbReference>
<comment type="similarity">
    <text evidence="2">Belongs to the protease PrsW family.</text>
</comment>
<evidence type="ECO:0000256" key="5">
    <source>
        <dbReference type="ARBA" id="ARBA00022670"/>
    </source>
</evidence>
<evidence type="ECO:0000256" key="1">
    <source>
        <dbReference type="ARBA" id="ARBA00004651"/>
    </source>
</evidence>
<dbReference type="AlphaFoldDB" id="A0A8J8SFU7"/>
<dbReference type="KEGG" id="vpy:HZI73_05075"/>
<proteinExistence type="inferred from homology"/>
<dbReference type="GO" id="GO:0008237">
    <property type="term" value="F:metallopeptidase activity"/>
    <property type="evidence" value="ECO:0007669"/>
    <property type="project" value="UniProtKB-KW"/>
</dbReference>
<dbReference type="Proteomes" id="UP000683246">
    <property type="component" value="Chromosome"/>
</dbReference>
<evidence type="ECO:0000313" key="11">
    <source>
        <dbReference type="EMBL" id="QUI21704.1"/>
    </source>
</evidence>
<keyword evidence="9 10" id="KW-0472">Membrane</keyword>
<feature type="transmembrane region" description="Helical" evidence="10">
    <location>
        <begin position="103"/>
        <end position="125"/>
    </location>
</feature>
<dbReference type="GO" id="GO:0006508">
    <property type="term" value="P:proteolysis"/>
    <property type="evidence" value="ECO:0007669"/>
    <property type="project" value="UniProtKB-KW"/>
</dbReference>
<dbReference type="GO" id="GO:0005886">
    <property type="term" value="C:plasma membrane"/>
    <property type="evidence" value="ECO:0007669"/>
    <property type="project" value="UniProtKB-SubCell"/>
</dbReference>
<dbReference type="InterPro" id="IPR026898">
    <property type="entry name" value="PrsW"/>
</dbReference>
<feature type="transmembrane region" description="Helical" evidence="10">
    <location>
        <begin position="197"/>
        <end position="214"/>
    </location>
</feature>
<dbReference type="RefSeq" id="WP_212697175.1">
    <property type="nucleotide sequence ID" value="NZ_CP058649.1"/>
</dbReference>
<evidence type="ECO:0000313" key="12">
    <source>
        <dbReference type="Proteomes" id="UP000683246"/>
    </source>
</evidence>
<keyword evidence="11" id="KW-0482">Metalloprotease</keyword>
<feature type="transmembrane region" description="Helical" evidence="10">
    <location>
        <begin position="171"/>
        <end position="191"/>
    </location>
</feature>
<keyword evidence="5" id="KW-0645">Protease</keyword>
<evidence type="ECO:0000256" key="7">
    <source>
        <dbReference type="ARBA" id="ARBA00022801"/>
    </source>
</evidence>
<comment type="subcellular location">
    <subcellularLocation>
        <location evidence="1">Cell membrane</location>
        <topology evidence="1">Multi-pass membrane protein</topology>
    </subcellularLocation>
</comment>
<evidence type="ECO:0000256" key="2">
    <source>
        <dbReference type="ARBA" id="ARBA00009165"/>
    </source>
</evidence>
<keyword evidence="12" id="KW-1185">Reference proteome</keyword>
<evidence type="ECO:0000256" key="6">
    <source>
        <dbReference type="ARBA" id="ARBA00022692"/>
    </source>
</evidence>
<keyword evidence="8 10" id="KW-1133">Transmembrane helix</keyword>
<keyword evidence="7" id="KW-0378">Hydrolase</keyword>
<protein>
    <recommendedName>
        <fullName evidence="3">Protease PrsW</fullName>
    </recommendedName>
</protein>
<keyword evidence="4" id="KW-1003">Cell membrane</keyword>
<dbReference type="InterPro" id="IPR023596">
    <property type="entry name" value="Peptidase_PrsW_arch/bac"/>
</dbReference>
<dbReference type="PANTHER" id="PTHR36844">
    <property type="entry name" value="PROTEASE PRSW"/>
    <property type="match status" value="1"/>
</dbReference>
<reference evidence="11" key="1">
    <citation type="submission" date="2020-07" db="EMBL/GenBank/DDBJ databases">
        <title>Vallitalea pronyensis genome.</title>
        <authorList>
            <person name="Postec A."/>
        </authorList>
    </citation>
    <scope>NUCLEOTIDE SEQUENCE</scope>
    <source>
        <strain evidence="11">FatNI3</strain>
    </source>
</reference>
<evidence type="ECO:0000256" key="9">
    <source>
        <dbReference type="ARBA" id="ARBA00023136"/>
    </source>
</evidence>
<accession>A0A8J8SFU7</accession>
<name>A0A8J8SFU7_9FIRM</name>
<gene>
    <name evidence="11" type="ORF">HZI73_05075</name>
</gene>
<evidence type="ECO:0000256" key="4">
    <source>
        <dbReference type="ARBA" id="ARBA00022475"/>
    </source>
</evidence>
<dbReference type="PIRSF" id="PIRSF016933">
    <property type="entry name" value="PrsW"/>
    <property type="match status" value="1"/>
</dbReference>
<sequence length="237" mass="27806">MDIDLYLIAITPSIALALIIYFTDRYDREPLHLLIKLFVIGALSIIPVMFIERVLDNMNIWNGHLAALYTSFIVAGLTEEWAKRWVVLKVAYHHPAFNEKLDGIVYAVMVSLGFATVENVLYVVFRYAHIPTIGFQRAIFSVPAHMLFAITMGYYLSLAKYTNNNLQKKHYLKLSLYMPILLHGIYNYILMAQSERLLMFFIPFVIFLWSYNLRKLSAYYKESKHRQHNHMEQEEIE</sequence>
<dbReference type="PANTHER" id="PTHR36844:SF1">
    <property type="entry name" value="PROTEASE PRSW"/>
    <property type="match status" value="1"/>
</dbReference>
<evidence type="ECO:0000256" key="8">
    <source>
        <dbReference type="ARBA" id="ARBA00022989"/>
    </source>
</evidence>
<feature type="transmembrane region" description="Helical" evidence="10">
    <location>
        <begin position="34"/>
        <end position="51"/>
    </location>
</feature>
<evidence type="ECO:0000256" key="3">
    <source>
        <dbReference type="ARBA" id="ARBA00018997"/>
    </source>
</evidence>
<organism evidence="11 12">
    <name type="scientific">Vallitalea pronyensis</name>
    <dbReference type="NCBI Taxonomy" id="1348613"/>
    <lineage>
        <taxon>Bacteria</taxon>
        <taxon>Bacillati</taxon>
        <taxon>Bacillota</taxon>
        <taxon>Clostridia</taxon>
        <taxon>Lachnospirales</taxon>
        <taxon>Vallitaleaceae</taxon>
        <taxon>Vallitalea</taxon>
    </lineage>
</organism>
<feature type="transmembrane region" description="Helical" evidence="10">
    <location>
        <begin position="6"/>
        <end position="22"/>
    </location>
</feature>
<feature type="transmembrane region" description="Helical" evidence="10">
    <location>
        <begin position="63"/>
        <end position="82"/>
    </location>
</feature>
<keyword evidence="6 10" id="KW-0812">Transmembrane</keyword>